<dbReference type="EMBL" id="JH819089">
    <property type="protein sequence ID" value="EKC28831.1"/>
    <property type="molecule type" value="Genomic_DNA"/>
</dbReference>
<accession>K1R4I2</accession>
<gene>
    <name evidence="3" type="ORF">CGI_10019059</name>
</gene>
<dbReference type="SUPFAM" id="SSF46785">
    <property type="entry name" value="Winged helix' DNA-binding domain"/>
    <property type="match status" value="1"/>
</dbReference>
<dbReference type="InterPro" id="IPR002181">
    <property type="entry name" value="Fibrinogen_a/b/g_C_dom"/>
</dbReference>
<dbReference type="InterPro" id="IPR014716">
    <property type="entry name" value="Fibrinogen_a/b/g_C_1"/>
</dbReference>
<dbReference type="PANTHER" id="PTHR10758">
    <property type="entry name" value="26S PROTEASOME NON-ATPASE REGULATORY SUBUNIT 3/COP9 SIGNALOSOME COMPLEX SUBUNIT 3"/>
    <property type="match status" value="1"/>
</dbReference>
<dbReference type="Pfam" id="PF08375">
    <property type="entry name" value="Rpn3_C"/>
    <property type="match status" value="1"/>
</dbReference>
<sequence length="538" mass="62111">MLAAKCYFYYSRAYELTQQLDKIRTFLHARLRTSTLRSDFEGQAMLLNLLLRNYLNFNLFEQADKLVSKSTFPESASNNEWARFLYYMGRIKAAQLEYSEAQKYLQQALRKAPQHSAVGFKQIVQKLCITVELLMGDIPDRHLFRQPSMRKTLAPYFQLTQAGEDTYTLIIRLRHNVIKTGIRMINLSYSRISLTDIAQKLMLDSPEDAEYIVAKAIRDGVIEANIDHEKGFVQSRETSDVYTTREPMAAFHSRITFCLDIHNHSIKAMRFPPKSYNKDLESAEERREREQQELESAKEIADEDFDGFPSEPGLFYKNFRTIPDHACADEFNKNCPDCECWKTKGLSGALPIYLNGQLKEVNCGNSSTYSWTVFQRRFDGNESFDRTWLEYEEGFGSAAGEFWLGNRYINSLTMLGYTYLRIEIMTFGNGVRFIEYPNFEIGDSTENYLLRSIGTPTAKSEVMENTLAESVLVAFSTPDKDNDNNNAPKDENCALTFKSGWWFNKCADVNLNGEYSLIKDYYGWGLSVKETTMKIRKP</sequence>
<dbReference type="GO" id="GO:0030234">
    <property type="term" value="F:enzyme regulator activity"/>
    <property type="evidence" value="ECO:0007669"/>
    <property type="project" value="InterPro"/>
</dbReference>
<reference evidence="3" key="1">
    <citation type="journal article" date="2012" name="Nature">
        <title>The oyster genome reveals stress adaptation and complexity of shell formation.</title>
        <authorList>
            <person name="Zhang G."/>
            <person name="Fang X."/>
            <person name="Guo X."/>
            <person name="Li L."/>
            <person name="Luo R."/>
            <person name="Xu F."/>
            <person name="Yang P."/>
            <person name="Zhang L."/>
            <person name="Wang X."/>
            <person name="Qi H."/>
            <person name="Xiong Z."/>
            <person name="Que H."/>
            <person name="Xie Y."/>
            <person name="Holland P.W."/>
            <person name="Paps J."/>
            <person name="Zhu Y."/>
            <person name="Wu F."/>
            <person name="Chen Y."/>
            <person name="Wang J."/>
            <person name="Peng C."/>
            <person name="Meng J."/>
            <person name="Yang L."/>
            <person name="Liu J."/>
            <person name="Wen B."/>
            <person name="Zhang N."/>
            <person name="Huang Z."/>
            <person name="Zhu Q."/>
            <person name="Feng Y."/>
            <person name="Mount A."/>
            <person name="Hedgecock D."/>
            <person name="Xu Z."/>
            <person name="Liu Y."/>
            <person name="Domazet-Loso T."/>
            <person name="Du Y."/>
            <person name="Sun X."/>
            <person name="Zhang S."/>
            <person name="Liu B."/>
            <person name="Cheng P."/>
            <person name="Jiang X."/>
            <person name="Li J."/>
            <person name="Fan D."/>
            <person name="Wang W."/>
            <person name="Fu W."/>
            <person name="Wang T."/>
            <person name="Wang B."/>
            <person name="Zhang J."/>
            <person name="Peng Z."/>
            <person name="Li Y."/>
            <person name="Li N."/>
            <person name="Wang J."/>
            <person name="Chen M."/>
            <person name="He Y."/>
            <person name="Tan F."/>
            <person name="Song X."/>
            <person name="Zheng Q."/>
            <person name="Huang R."/>
            <person name="Yang H."/>
            <person name="Du X."/>
            <person name="Chen L."/>
            <person name="Yang M."/>
            <person name="Gaffney P.M."/>
            <person name="Wang S."/>
            <person name="Luo L."/>
            <person name="She Z."/>
            <person name="Ming Y."/>
            <person name="Huang W."/>
            <person name="Zhang S."/>
            <person name="Huang B."/>
            <person name="Zhang Y."/>
            <person name="Qu T."/>
            <person name="Ni P."/>
            <person name="Miao G."/>
            <person name="Wang J."/>
            <person name="Wang Q."/>
            <person name="Steinberg C.E."/>
            <person name="Wang H."/>
            <person name="Li N."/>
            <person name="Qian L."/>
            <person name="Zhang G."/>
            <person name="Li Y."/>
            <person name="Yang H."/>
            <person name="Liu X."/>
            <person name="Wang J."/>
            <person name="Yin Y."/>
            <person name="Wang J."/>
        </authorList>
    </citation>
    <scope>NUCLEOTIDE SEQUENCE [LARGE SCALE GENOMIC DNA]</scope>
    <source>
        <strain evidence="3">05x7-T-G4-1.051#20</strain>
    </source>
</reference>
<dbReference type="InterPro" id="IPR019734">
    <property type="entry name" value="TPR_rpt"/>
</dbReference>
<dbReference type="FunCoup" id="K1R4I2">
    <property type="interactions" value="1313"/>
</dbReference>
<comment type="similarity">
    <text evidence="1">Belongs to the proteasome subunit S3 family.</text>
</comment>
<dbReference type="InterPro" id="IPR036056">
    <property type="entry name" value="Fibrinogen-like_C"/>
</dbReference>
<dbReference type="InterPro" id="IPR000717">
    <property type="entry name" value="PCI_dom"/>
</dbReference>
<dbReference type="InParanoid" id="K1R4I2"/>
<organism evidence="3">
    <name type="scientific">Magallana gigas</name>
    <name type="common">Pacific oyster</name>
    <name type="synonym">Crassostrea gigas</name>
    <dbReference type="NCBI Taxonomy" id="29159"/>
    <lineage>
        <taxon>Eukaryota</taxon>
        <taxon>Metazoa</taxon>
        <taxon>Spiralia</taxon>
        <taxon>Lophotrochozoa</taxon>
        <taxon>Mollusca</taxon>
        <taxon>Bivalvia</taxon>
        <taxon>Autobranchia</taxon>
        <taxon>Pteriomorphia</taxon>
        <taxon>Ostreida</taxon>
        <taxon>Ostreoidea</taxon>
        <taxon>Ostreidae</taxon>
        <taxon>Magallana</taxon>
    </lineage>
</organism>
<protein>
    <submittedName>
        <fullName evidence="3">26S proteasome non-ATPase regulatory subunit 3</fullName>
    </submittedName>
</protein>
<dbReference type="SUPFAM" id="SSF56496">
    <property type="entry name" value="Fibrinogen C-terminal domain-like"/>
    <property type="match status" value="1"/>
</dbReference>
<dbReference type="GO" id="GO:0008541">
    <property type="term" value="C:proteasome regulatory particle, lid subcomplex"/>
    <property type="evidence" value="ECO:0007669"/>
    <property type="project" value="TreeGrafter"/>
</dbReference>
<dbReference type="Gene3D" id="1.25.40.10">
    <property type="entry name" value="Tetratricopeptide repeat domain"/>
    <property type="match status" value="1"/>
</dbReference>
<dbReference type="HOGENOM" id="CLU_506472_0_0_1"/>
<dbReference type="SMART" id="SM00186">
    <property type="entry name" value="FBG"/>
    <property type="match status" value="1"/>
</dbReference>
<name>K1R4I2_MAGGI</name>
<dbReference type="InterPro" id="IPR050756">
    <property type="entry name" value="CSN3"/>
</dbReference>
<dbReference type="AlphaFoldDB" id="K1R4I2"/>
<dbReference type="PANTHER" id="PTHR10758:SF2">
    <property type="entry name" value="26S PROTEASOME NON-ATPASE REGULATORY SUBUNIT 3"/>
    <property type="match status" value="1"/>
</dbReference>
<dbReference type="PROSITE" id="PS50005">
    <property type="entry name" value="TPR"/>
    <property type="match status" value="1"/>
</dbReference>
<keyword evidence="2 3" id="KW-0647">Proteasome</keyword>
<dbReference type="SMART" id="SM00753">
    <property type="entry name" value="PAM"/>
    <property type="match status" value="1"/>
</dbReference>
<dbReference type="GO" id="GO:0006511">
    <property type="term" value="P:ubiquitin-dependent protein catabolic process"/>
    <property type="evidence" value="ECO:0007669"/>
    <property type="project" value="TreeGrafter"/>
</dbReference>
<evidence type="ECO:0000256" key="2">
    <source>
        <dbReference type="ARBA" id="ARBA00022942"/>
    </source>
</evidence>
<dbReference type="Pfam" id="PF00147">
    <property type="entry name" value="Fibrinogen_C"/>
    <property type="match status" value="1"/>
</dbReference>
<dbReference type="InterPro" id="IPR057985">
    <property type="entry name" value="TPR_PSMD3_N"/>
</dbReference>
<proteinExistence type="inferred from homology"/>
<dbReference type="Pfam" id="PF25573">
    <property type="entry name" value="TPR_PSMD3_N"/>
    <property type="match status" value="1"/>
</dbReference>
<evidence type="ECO:0000313" key="3">
    <source>
        <dbReference type="EMBL" id="EKC28831.1"/>
    </source>
</evidence>
<dbReference type="PROSITE" id="PS51406">
    <property type="entry name" value="FIBRINOGEN_C_2"/>
    <property type="match status" value="1"/>
</dbReference>
<dbReference type="PROSITE" id="PS50250">
    <property type="entry name" value="PCI"/>
    <property type="match status" value="1"/>
</dbReference>
<dbReference type="InterPro" id="IPR036390">
    <property type="entry name" value="WH_DNA-bd_sf"/>
</dbReference>
<dbReference type="SMART" id="SM00088">
    <property type="entry name" value="PINT"/>
    <property type="match status" value="1"/>
</dbReference>
<dbReference type="InterPro" id="IPR013586">
    <property type="entry name" value="PSMD3_C"/>
</dbReference>
<evidence type="ECO:0000256" key="1">
    <source>
        <dbReference type="ARBA" id="ARBA00007912"/>
    </source>
</evidence>
<dbReference type="Pfam" id="PF01399">
    <property type="entry name" value="PCI"/>
    <property type="match status" value="1"/>
</dbReference>
<dbReference type="InterPro" id="IPR011990">
    <property type="entry name" value="TPR-like_helical_dom_sf"/>
</dbReference>
<dbReference type="Gene3D" id="3.90.215.10">
    <property type="entry name" value="Gamma Fibrinogen, chain A, domain 1"/>
    <property type="match status" value="1"/>
</dbReference>
<dbReference type="GO" id="GO:0042176">
    <property type="term" value="P:regulation of protein catabolic process"/>
    <property type="evidence" value="ECO:0007669"/>
    <property type="project" value="InterPro"/>
</dbReference>